<gene>
    <name evidence="1" type="ORF">AXW67_20890</name>
</gene>
<dbReference type="Proteomes" id="UP000077173">
    <property type="component" value="Unassembled WGS sequence"/>
</dbReference>
<organism evidence="1 2">
    <name type="scientific">Bradyrhizobium neotropicale</name>
    <dbReference type="NCBI Taxonomy" id="1497615"/>
    <lineage>
        <taxon>Bacteria</taxon>
        <taxon>Pseudomonadati</taxon>
        <taxon>Pseudomonadota</taxon>
        <taxon>Alphaproteobacteria</taxon>
        <taxon>Hyphomicrobiales</taxon>
        <taxon>Nitrobacteraceae</taxon>
        <taxon>Bradyrhizobium</taxon>
    </lineage>
</organism>
<proteinExistence type="predicted"/>
<dbReference type="EMBL" id="LSEF01000085">
    <property type="protein sequence ID" value="OAF12045.1"/>
    <property type="molecule type" value="Genomic_DNA"/>
</dbReference>
<keyword evidence="2" id="KW-1185">Reference proteome</keyword>
<name>A0A176YXY3_9BRAD</name>
<sequence>MRSRLIMCIRILQLTHPNVQACILVFIKALATFGFEAAPGAGEACARLLPPGPGQVLIAPRGPVRYPAGKA</sequence>
<dbReference type="GeneID" id="32580987"/>
<protein>
    <submittedName>
        <fullName evidence="1">Uncharacterized protein</fullName>
    </submittedName>
</protein>
<reference evidence="1 2" key="1">
    <citation type="submission" date="2016-02" db="EMBL/GenBank/DDBJ databases">
        <title>Draft genome sequence of the strain BR 10247T Bradyrhizobium neotropicale isolated from nodules of Centrolobium paraense.</title>
        <authorList>
            <person name="Simoes-Araujo J.L."/>
            <person name="Barauna A.C."/>
            <person name="Silva K."/>
            <person name="Zilli J.E."/>
        </authorList>
    </citation>
    <scope>NUCLEOTIDE SEQUENCE [LARGE SCALE GENOMIC DNA]</scope>
    <source>
        <strain evidence="1 2">BR 10247</strain>
    </source>
</reference>
<evidence type="ECO:0000313" key="1">
    <source>
        <dbReference type="EMBL" id="OAF12045.1"/>
    </source>
</evidence>
<dbReference type="AlphaFoldDB" id="A0A176YXY3"/>
<accession>A0A176YXY3</accession>
<evidence type="ECO:0000313" key="2">
    <source>
        <dbReference type="Proteomes" id="UP000077173"/>
    </source>
</evidence>
<comment type="caution">
    <text evidence="1">The sequence shown here is derived from an EMBL/GenBank/DDBJ whole genome shotgun (WGS) entry which is preliminary data.</text>
</comment>